<dbReference type="PANTHER" id="PTHR22726">
    <property type="entry name" value="METALLOENDOPEPTIDASE OMA1"/>
    <property type="match status" value="1"/>
</dbReference>
<dbReference type="EMBL" id="NASZ01000001">
    <property type="protein sequence ID" value="MBD0723747.1"/>
    <property type="molecule type" value="Genomic_DNA"/>
</dbReference>
<gene>
    <name evidence="9" type="ORF">B6A10_00980</name>
</gene>
<dbReference type="PANTHER" id="PTHR22726:SF1">
    <property type="entry name" value="METALLOENDOPEPTIDASE OMA1, MITOCHONDRIAL"/>
    <property type="match status" value="1"/>
</dbReference>
<dbReference type="RefSeq" id="WP_188219360.1">
    <property type="nucleotide sequence ID" value="NZ_NASZ01000001.1"/>
</dbReference>
<evidence type="ECO:0000256" key="5">
    <source>
        <dbReference type="ARBA" id="ARBA00023049"/>
    </source>
</evidence>
<feature type="transmembrane region" description="Helical" evidence="7">
    <location>
        <begin position="101"/>
        <end position="122"/>
    </location>
</feature>
<keyword evidence="7" id="KW-0812">Transmembrane</keyword>
<evidence type="ECO:0000256" key="1">
    <source>
        <dbReference type="ARBA" id="ARBA00022670"/>
    </source>
</evidence>
<feature type="transmembrane region" description="Helical" evidence="7">
    <location>
        <begin position="239"/>
        <end position="260"/>
    </location>
</feature>
<evidence type="ECO:0000256" key="6">
    <source>
        <dbReference type="RuleBase" id="RU003983"/>
    </source>
</evidence>
<evidence type="ECO:0000259" key="8">
    <source>
        <dbReference type="Pfam" id="PF01435"/>
    </source>
</evidence>
<evidence type="ECO:0000256" key="7">
    <source>
        <dbReference type="SAM" id="Phobius"/>
    </source>
</evidence>
<keyword evidence="1 6" id="KW-0645">Protease</keyword>
<comment type="cofactor">
    <cofactor evidence="6">
        <name>Zn(2+)</name>
        <dbReference type="ChEBI" id="CHEBI:29105"/>
    </cofactor>
    <text evidence="6">Binds 1 zinc ion per subunit.</text>
</comment>
<evidence type="ECO:0000313" key="10">
    <source>
        <dbReference type="Proteomes" id="UP000661715"/>
    </source>
</evidence>
<comment type="similarity">
    <text evidence="6">Belongs to the peptidase M48 family.</text>
</comment>
<dbReference type="Pfam" id="PF01435">
    <property type="entry name" value="Peptidase_M48"/>
    <property type="match status" value="1"/>
</dbReference>
<sequence>MNNKTTAVFYDGNSSVPQQIELSLNKLNATLEFQISDGTHCKWLVKDVFFDKRATGLHLKYGSEVIQHIKIKDDHFINIIHHFRRENGHISWYQKLLDLGFPAHFGIAVVILGIIGLCYVYVIPWAAEQSVNLIPEEYDNKLGNSAWAGNEYFMNVDSKKTKLLNDFAKQLNLKNTKNLKFIVVKSDEINAFALPDGRIVVFTGILEEMKNYDELVGLLGHEASHVNNRHSMKMLCRSLSGYLFISVILGDANGIMATIGDNINSFQSLSFSREFEHQADVDGYKILLANKVNPQGMSNLFKRLQKHQSISIPEFLSSHPVTENRIEYIDKMIKNQKFTNTNHPQLEILFAKLKQ</sequence>
<dbReference type="Proteomes" id="UP000661715">
    <property type="component" value="Unassembled WGS sequence"/>
</dbReference>
<keyword evidence="7" id="KW-1133">Transmembrane helix</keyword>
<comment type="caution">
    <text evidence="9">The sequence shown here is derived from an EMBL/GenBank/DDBJ whole genome shotgun (WGS) entry which is preliminary data.</text>
</comment>
<evidence type="ECO:0000256" key="3">
    <source>
        <dbReference type="ARBA" id="ARBA00022801"/>
    </source>
</evidence>
<keyword evidence="4 6" id="KW-0862">Zinc</keyword>
<reference evidence="9 10" key="1">
    <citation type="journal article" date="2020" name="Microbiol. Res.">
        <title>Flavobacterium pokkalii sp. nov., a novel plant growth promoting native rhizobacteria isolated from pokkali rice grown in coastal saline affected agricultural regions of southern India, Kerala.</title>
        <authorList>
            <person name="Menon R.R."/>
            <person name="Kumari S."/>
            <person name="Viver T."/>
            <person name="Rameshkumar N."/>
        </authorList>
    </citation>
    <scope>NUCLEOTIDE SEQUENCE [LARGE SCALE GENOMIC DNA]</scope>
    <source>
        <strain evidence="9 10">L1I52</strain>
    </source>
</reference>
<dbReference type="InterPro" id="IPR051156">
    <property type="entry name" value="Mito/Outer_Membr_Metalloprot"/>
</dbReference>
<evidence type="ECO:0000256" key="2">
    <source>
        <dbReference type="ARBA" id="ARBA00022723"/>
    </source>
</evidence>
<dbReference type="InterPro" id="IPR001915">
    <property type="entry name" value="Peptidase_M48"/>
</dbReference>
<evidence type="ECO:0000256" key="4">
    <source>
        <dbReference type="ARBA" id="ARBA00022833"/>
    </source>
</evidence>
<keyword evidence="7" id="KW-0472">Membrane</keyword>
<keyword evidence="5 6" id="KW-0482">Metalloprotease</keyword>
<feature type="domain" description="Peptidase M48" evidence="8">
    <location>
        <begin position="163"/>
        <end position="332"/>
    </location>
</feature>
<accession>A0ABR7UMI8</accession>
<keyword evidence="2" id="KW-0479">Metal-binding</keyword>
<dbReference type="Gene3D" id="3.30.2010.10">
    <property type="entry name" value="Metalloproteases ('zincins'), catalytic domain"/>
    <property type="match status" value="1"/>
</dbReference>
<keyword evidence="3 6" id="KW-0378">Hydrolase</keyword>
<protein>
    <recommendedName>
        <fullName evidence="8">Peptidase M48 domain-containing protein</fullName>
    </recommendedName>
</protein>
<dbReference type="CDD" id="cd07332">
    <property type="entry name" value="M48C_Oma1_like"/>
    <property type="match status" value="1"/>
</dbReference>
<name>A0ABR7UMI8_9FLAO</name>
<keyword evidence="10" id="KW-1185">Reference proteome</keyword>
<organism evidence="9 10">
    <name type="scientific">Flavobacterium pokkalii</name>
    <dbReference type="NCBI Taxonomy" id="1940408"/>
    <lineage>
        <taxon>Bacteria</taxon>
        <taxon>Pseudomonadati</taxon>
        <taxon>Bacteroidota</taxon>
        <taxon>Flavobacteriia</taxon>
        <taxon>Flavobacteriales</taxon>
        <taxon>Flavobacteriaceae</taxon>
        <taxon>Flavobacterium</taxon>
    </lineage>
</organism>
<proteinExistence type="inferred from homology"/>
<evidence type="ECO:0000313" key="9">
    <source>
        <dbReference type="EMBL" id="MBD0723747.1"/>
    </source>
</evidence>